<gene>
    <name evidence="1" type="ORF">VITISV_023929</name>
</gene>
<proteinExistence type="predicted"/>
<dbReference type="EMBL" id="AM436414">
    <property type="protein sequence ID" value="CAN73817.1"/>
    <property type="molecule type" value="Genomic_DNA"/>
</dbReference>
<sequence length="297" mass="33425">MGNISHFGVCLPNNLPNISSRCQEHARSPDFWDLSGLLTGLSKEFNIEKFLAVFLDSLVDYSSSDDLCHRALISTIESVPVKGFVCHIVSRILQSCLRLSQKMGDSVSPESGSWAKQILVILNKNYPSELRGAVHQFLEDSKMKSKKEGSVYDKLCRILDGNLDMSLEISDSKIWFSLEHPKAEVRRATILDLNKVAVLKHKEVDSQETKREVCDRRFVASVWIARNKEWATLLVCGTLGGVLIKWDSTDVFSRMLTRVVERGILEGFLVGRSKTRVLYMQFADDTIFFSCAGVGEL</sequence>
<dbReference type="InterPro" id="IPR040191">
    <property type="entry name" value="UTP10"/>
</dbReference>
<dbReference type="AlphaFoldDB" id="A5AUU3"/>
<organism evidence="1">
    <name type="scientific">Vitis vinifera</name>
    <name type="common">Grape</name>
    <dbReference type="NCBI Taxonomy" id="29760"/>
    <lineage>
        <taxon>Eukaryota</taxon>
        <taxon>Viridiplantae</taxon>
        <taxon>Streptophyta</taxon>
        <taxon>Embryophyta</taxon>
        <taxon>Tracheophyta</taxon>
        <taxon>Spermatophyta</taxon>
        <taxon>Magnoliopsida</taxon>
        <taxon>eudicotyledons</taxon>
        <taxon>Gunneridae</taxon>
        <taxon>Pentapetalae</taxon>
        <taxon>rosids</taxon>
        <taxon>Vitales</taxon>
        <taxon>Vitaceae</taxon>
        <taxon>Viteae</taxon>
        <taxon>Vitis</taxon>
    </lineage>
</organism>
<dbReference type="ExpressionAtlas" id="A5AUU3">
    <property type="expression patterns" value="baseline and differential"/>
</dbReference>
<dbReference type="PANTHER" id="PTHR13457">
    <property type="entry name" value="BAP28"/>
    <property type="match status" value="1"/>
</dbReference>
<reference evidence="1" key="1">
    <citation type="journal article" date="2007" name="PLoS ONE">
        <title>The first genome sequence of an elite grapevine cultivar (Pinot noir Vitis vinifera L.): coping with a highly heterozygous genome.</title>
        <authorList>
            <person name="Velasco R."/>
            <person name="Zharkikh A."/>
            <person name="Troggio M."/>
            <person name="Cartwright D.A."/>
            <person name="Cestaro A."/>
            <person name="Pruss D."/>
            <person name="Pindo M."/>
            <person name="FitzGerald L.M."/>
            <person name="Vezzulli S."/>
            <person name="Reid J."/>
            <person name="Malacarne G."/>
            <person name="Iliev D."/>
            <person name="Coppola G."/>
            <person name="Wardell B."/>
            <person name="Micheletti D."/>
            <person name="Macalma T."/>
            <person name="Facci M."/>
            <person name="Mitchell J.T."/>
            <person name="Perazzolli M."/>
            <person name="Eldredge G."/>
            <person name="Gatto P."/>
            <person name="Oyzerski R."/>
            <person name="Moretto M."/>
            <person name="Gutin N."/>
            <person name="Stefanini M."/>
            <person name="Chen Y."/>
            <person name="Segala C."/>
            <person name="Davenport C."/>
            <person name="Dematte L."/>
            <person name="Mraz A."/>
            <person name="Battilana J."/>
            <person name="Stormo K."/>
            <person name="Costa F."/>
            <person name="Tao Q."/>
            <person name="Si-Ammour A."/>
            <person name="Harkins T."/>
            <person name="Lackey A."/>
            <person name="Perbost C."/>
            <person name="Taillon B."/>
            <person name="Stella A."/>
            <person name="Solovyev V."/>
            <person name="Fawcett J.A."/>
            <person name="Sterck L."/>
            <person name="Vandepoele K."/>
            <person name="Grando S.M."/>
            <person name="Toppo S."/>
            <person name="Moser C."/>
            <person name="Lanchbury J."/>
            <person name="Bogden R."/>
            <person name="Skolnick M."/>
            <person name="Sgaramella V."/>
            <person name="Bhatnagar S.K."/>
            <person name="Fontana P."/>
            <person name="Gutin A."/>
            <person name="Van de Peer Y."/>
            <person name="Salamini F."/>
            <person name="Viola R."/>
        </authorList>
    </citation>
    <scope>NUCLEOTIDE SEQUENCE</scope>
</reference>
<dbReference type="PANTHER" id="PTHR13457:SF1">
    <property type="entry name" value="HEAT REPEAT-CONTAINING PROTEIN 1"/>
    <property type="match status" value="1"/>
</dbReference>
<name>A5AUU3_VITVI</name>
<evidence type="ECO:0000313" key="1">
    <source>
        <dbReference type="EMBL" id="CAN73817.1"/>
    </source>
</evidence>
<accession>A5AUU3</accession>
<protein>
    <submittedName>
        <fullName evidence="1">Uncharacterized protein</fullName>
    </submittedName>
</protein>